<evidence type="ECO:0000313" key="1">
    <source>
        <dbReference type="EMBL" id="CAD8094133.1"/>
    </source>
</evidence>
<dbReference type="Proteomes" id="UP000692954">
    <property type="component" value="Unassembled WGS sequence"/>
</dbReference>
<gene>
    <name evidence="1" type="ORF">PSON_ATCC_30995.1.T0620030</name>
</gene>
<dbReference type="EMBL" id="CAJJDN010000062">
    <property type="protein sequence ID" value="CAD8094133.1"/>
    <property type="molecule type" value="Genomic_DNA"/>
</dbReference>
<protein>
    <submittedName>
        <fullName evidence="1">Uncharacterized protein</fullName>
    </submittedName>
</protein>
<accession>A0A8S1NX18</accession>
<reference evidence="1" key="1">
    <citation type="submission" date="2021-01" db="EMBL/GenBank/DDBJ databases">
        <authorList>
            <consortium name="Genoscope - CEA"/>
            <person name="William W."/>
        </authorList>
    </citation>
    <scope>NUCLEOTIDE SEQUENCE</scope>
</reference>
<organism evidence="1 2">
    <name type="scientific">Paramecium sonneborni</name>
    <dbReference type="NCBI Taxonomy" id="65129"/>
    <lineage>
        <taxon>Eukaryota</taxon>
        <taxon>Sar</taxon>
        <taxon>Alveolata</taxon>
        <taxon>Ciliophora</taxon>
        <taxon>Intramacronucleata</taxon>
        <taxon>Oligohymenophorea</taxon>
        <taxon>Peniculida</taxon>
        <taxon>Parameciidae</taxon>
        <taxon>Paramecium</taxon>
    </lineage>
</organism>
<keyword evidence="2" id="KW-1185">Reference proteome</keyword>
<proteinExistence type="predicted"/>
<comment type="caution">
    <text evidence="1">The sequence shown here is derived from an EMBL/GenBank/DDBJ whole genome shotgun (WGS) entry which is preliminary data.</text>
</comment>
<dbReference type="AlphaFoldDB" id="A0A8S1NX18"/>
<sequence length="114" mass="14125">MQYKQYKECRLCQSSLSQFQIDYLKKKYYNSFHFYFGKSISEILGNLAIDHVILYKDLLYFNDDNEYLTKYYNRFEQKQIICKLQFKVLQRIINQLCLRFQYPICQSLQHIRLF</sequence>
<evidence type="ECO:0000313" key="2">
    <source>
        <dbReference type="Proteomes" id="UP000692954"/>
    </source>
</evidence>
<name>A0A8S1NX18_9CILI</name>
<dbReference type="OrthoDB" id="301122at2759"/>